<proteinExistence type="predicted"/>
<name>A0A0R3PIZ1_ANGCS</name>
<reference evidence="1 2" key="2">
    <citation type="submission" date="2018-11" db="EMBL/GenBank/DDBJ databases">
        <authorList>
            <consortium name="Pathogen Informatics"/>
        </authorList>
    </citation>
    <scope>NUCLEOTIDE SEQUENCE [LARGE SCALE GENOMIC DNA]</scope>
    <source>
        <strain evidence="1 2">Costa Rica</strain>
    </source>
</reference>
<accession>A0A0R3PIZ1</accession>
<reference evidence="3" key="1">
    <citation type="submission" date="2017-02" db="UniProtKB">
        <authorList>
            <consortium name="WormBaseParasite"/>
        </authorList>
    </citation>
    <scope>IDENTIFICATION</scope>
</reference>
<evidence type="ECO:0000313" key="1">
    <source>
        <dbReference type="EMBL" id="VDM55957.1"/>
    </source>
</evidence>
<evidence type="ECO:0000313" key="3">
    <source>
        <dbReference type="WBParaSite" id="ACOC_0000437101-mRNA-1"/>
    </source>
</evidence>
<gene>
    <name evidence="1" type="ORF">ACOC_LOCUS4372</name>
</gene>
<evidence type="ECO:0000313" key="2">
    <source>
        <dbReference type="Proteomes" id="UP000267027"/>
    </source>
</evidence>
<organism evidence="3">
    <name type="scientific">Angiostrongylus costaricensis</name>
    <name type="common">Nematode worm</name>
    <dbReference type="NCBI Taxonomy" id="334426"/>
    <lineage>
        <taxon>Eukaryota</taxon>
        <taxon>Metazoa</taxon>
        <taxon>Ecdysozoa</taxon>
        <taxon>Nematoda</taxon>
        <taxon>Chromadorea</taxon>
        <taxon>Rhabditida</taxon>
        <taxon>Rhabditina</taxon>
        <taxon>Rhabditomorpha</taxon>
        <taxon>Strongyloidea</taxon>
        <taxon>Metastrongylidae</taxon>
        <taxon>Angiostrongylus</taxon>
    </lineage>
</organism>
<dbReference type="WBParaSite" id="ACOC_0000437101-mRNA-1">
    <property type="protein sequence ID" value="ACOC_0000437101-mRNA-1"/>
    <property type="gene ID" value="ACOC_0000437101"/>
</dbReference>
<dbReference type="AlphaFoldDB" id="A0A0R3PIZ1"/>
<sequence length="89" mass="10447">MDPRLWSVHVEADRKRGGKPREINVRPAAPAYGYQHRRHRRERARRRAATAARERDDAWAARRQHALAGRQLGETDGQMEFIMSQMNEQ</sequence>
<protein>
    <submittedName>
        <fullName evidence="1 3">Uncharacterized protein</fullName>
    </submittedName>
</protein>
<keyword evidence="2" id="KW-1185">Reference proteome</keyword>
<dbReference type="EMBL" id="UYYA01003813">
    <property type="protein sequence ID" value="VDM55957.1"/>
    <property type="molecule type" value="Genomic_DNA"/>
</dbReference>
<dbReference type="Proteomes" id="UP000267027">
    <property type="component" value="Unassembled WGS sequence"/>
</dbReference>